<evidence type="ECO:0000313" key="4">
    <source>
        <dbReference type="Proteomes" id="UP000011666"/>
    </source>
</evidence>
<proteinExistence type="predicted"/>
<name>M0QN73_9ACTN</name>
<dbReference type="RefSeq" id="WP_007623875.1">
    <property type="nucleotide sequence ID" value="NZ_BANX01000032.1"/>
</dbReference>
<dbReference type="Gene3D" id="3.20.20.30">
    <property type="entry name" value="Luciferase-like domain"/>
    <property type="match status" value="1"/>
</dbReference>
<gene>
    <name evidence="3" type="ORF">GS4_32_00640</name>
</gene>
<sequence length="329" mass="34046">MTTSVDAVAGGMTIGVSLSTFASDPATSNVVDRAIELADEAGRVGIDTVWLAQLFGYEAISVAALVGREVPSVGVGTSVVPIHPRHPIHLAGAAKTAQAATHGRFQLGIGLGAPALTGPTFGVDLAPAIRGLRDHLGALRPLLDGEQQAYHSPSVTSAPPLPTSVAGAEPRIPLIVAAMGEQALRATGELADGTLPFLAGPKVIREHIAPILRSAAEAAGRPEPRIIVAVPAVVTDDVDAARVAAREASAFYDEIPSYQKIIARNGSERASDLFLLGDEATVLEGLQEYLDAGATEITLTQNDIVGDEARARTWAAVGAWSRESLDRSA</sequence>
<accession>M0QN73</accession>
<evidence type="ECO:0000259" key="2">
    <source>
        <dbReference type="Pfam" id="PF00296"/>
    </source>
</evidence>
<dbReference type="STRING" id="1223545.GS4_32_00640"/>
<dbReference type="eggNOG" id="COG2141">
    <property type="taxonomic scope" value="Bacteria"/>
</dbReference>
<dbReference type="NCBIfam" id="TIGR03564">
    <property type="entry name" value="F420_MSMEG_4879"/>
    <property type="match status" value="1"/>
</dbReference>
<dbReference type="AlphaFoldDB" id="M0QN73"/>
<feature type="domain" description="Luciferase-like" evidence="2">
    <location>
        <begin position="12"/>
        <end position="294"/>
    </location>
</feature>
<protein>
    <submittedName>
        <fullName evidence="3">Putative F420-dependent oxidoreductase</fullName>
    </submittedName>
</protein>
<dbReference type="SUPFAM" id="SSF51679">
    <property type="entry name" value="Bacterial luciferase-like"/>
    <property type="match status" value="1"/>
</dbReference>
<keyword evidence="4" id="KW-1185">Reference proteome</keyword>
<keyword evidence="1" id="KW-0560">Oxidoreductase</keyword>
<evidence type="ECO:0000313" key="3">
    <source>
        <dbReference type="EMBL" id="GAC70120.1"/>
    </source>
</evidence>
<dbReference type="CDD" id="cd01097">
    <property type="entry name" value="Tetrahydromethanopterin_reductase"/>
    <property type="match status" value="1"/>
</dbReference>
<evidence type="ECO:0000256" key="1">
    <source>
        <dbReference type="ARBA" id="ARBA00023002"/>
    </source>
</evidence>
<dbReference type="InterPro" id="IPR011251">
    <property type="entry name" value="Luciferase-like_dom"/>
</dbReference>
<dbReference type="GO" id="GO:0016705">
    <property type="term" value="F:oxidoreductase activity, acting on paired donors, with incorporation or reduction of molecular oxygen"/>
    <property type="evidence" value="ECO:0007669"/>
    <property type="project" value="InterPro"/>
</dbReference>
<dbReference type="PANTHER" id="PTHR43244">
    <property type="match status" value="1"/>
</dbReference>
<organism evidence="3 4">
    <name type="scientific">Gordonia soli NBRC 108243</name>
    <dbReference type="NCBI Taxonomy" id="1223545"/>
    <lineage>
        <taxon>Bacteria</taxon>
        <taxon>Bacillati</taxon>
        <taxon>Actinomycetota</taxon>
        <taxon>Actinomycetes</taxon>
        <taxon>Mycobacteriales</taxon>
        <taxon>Gordoniaceae</taxon>
        <taxon>Gordonia</taxon>
    </lineage>
</organism>
<dbReference type="EMBL" id="BANX01000032">
    <property type="protein sequence ID" value="GAC70120.1"/>
    <property type="molecule type" value="Genomic_DNA"/>
</dbReference>
<comment type="caution">
    <text evidence="3">The sequence shown here is derived from an EMBL/GenBank/DDBJ whole genome shotgun (WGS) entry which is preliminary data.</text>
</comment>
<dbReference type="InterPro" id="IPR019910">
    <property type="entry name" value="Lucif-like_OxRdtase_MSMEG_4879"/>
</dbReference>
<dbReference type="PANTHER" id="PTHR43244:SF1">
    <property type="entry name" value="5,10-METHYLENETETRAHYDROMETHANOPTERIN REDUCTASE"/>
    <property type="match status" value="1"/>
</dbReference>
<dbReference type="Pfam" id="PF00296">
    <property type="entry name" value="Bac_luciferase"/>
    <property type="match status" value="1"/>
</dbReference>
<dbReference type="Proteomes" id="UP000011666">
    <property type="component" value="Unassembled WGS sequence"/>
</dbReference>
<dbReference type="InterPro" id="IPR050564">
    <property type="entry name" value="F420-G6PD/mer"/>
</dbReference>
<dbReference type="InterPro" id="IPR036661">
    <property type="entry name" value="Luciferase-like_sf"/>
</dbReference>
<reference evidence="3 4" key="1">
    <citation type="submission" date="2013-01" db="EMBL/GenBank/DDBJ databases">
        <title>Whole genome shotgun sequence of Gordonia soli NBRC 108243.</title>
        <authorList>
            <person name="Isaki-Nakamura S."/>
            <person name="Hosoyama A."/>
            <person name="Tsuchikane K."/>
            <person name="Ando Y."/>
            <person name="Baba S."/>
            <person name="Ohji S."/>
            <person name="Hamada M."/>
            <person name="Tamura T."/>
            <person name="Yamazoe A."/>
            <person name="Yamazaki S."/>
            <person name="Fujita N."/>
        </authorList>
    </citation>
    <scope>NUCLEOTIDE SEQUENCE [LARGE SCALE GENOMIC DNA]</scope>
    <source>
        <strain evidence="3 4">NBRC 108243</strain>
    </source>
</reference>